<dbReference type="InterPro" id="IPR036573">
    <property type="entry name" value="CBM_sf_5/12"/>
</dbReference>
<dbReference type="GO" id="GO:0030246">
    <property type="term" value="F:carbohydrate binding"/>
    <property type="evidence" value="ECO:0007669"/>
    <property type="project" value="InterPro"/>
</dbReference>
<evidence type="ECO:0000313" key="5">
    <source>
        <dbReference type="Proteomes" id="UP000018211"/>
    </source>
</evidence>
<comment type="caution">
    <text evidence="4">The sequence shown here is derived from an EMBL/GenBank/DDBJ whole genome shotgun (WGS) entry which is preliminary data.</text>
</comment>
<dbReference type="InterPro" id="IPR015919">
    <property type="entry name" value="Cadherin-like_sf"/>
</dbReference>
<dbReference type="PANTHER" id="PTHR11905:SF159">
    <property type="entry name" value="ADAM METALLOPROTEASE"/>
    <property type="match status" value="1"/>
</dbReference>
<feature type="domain" description="Peptidase M12B" evidence="3">
    <location>
        <begin position="237"/>
        <end position="437"/>
    </location>
</feature>
<dbReference type="InterPro" id="IPR003610">
    <property type="entry name" value="CBM5/12"/>
</dbReference>
<dbReference type="InterPro" id="IPR013783">
    <property type="entry name" value="Ig-like_fold"/>
</dbReference>
<dbReference type="Gene3D" id="3.40.390.10">
    <property type="entry name" value="Collagenase (Catalytic Domain)"/>
    <property type="match status" value="1"/>
</dbReference>
<organism evidence="4 5">
    <name type="scientific">Vibrio nigripulchritudo SOn1</name>
    <dbReference type="NCBI Taxonomy" id="1238450"/>
    <lineage>
        <taxon>Bacteria</taxon>
        <taxon>Pseudomonadati</taxon>
        <taxon>Pseudomonadota</taxon>
        <taxon>Gammaproteobacteria</taxon>
        <taxon>Vibrionales</taxon>
        <taxon>Vibrionaceae</taxon>
        <taxon>Vibrio</taxon>
    </lineage>
</organism>
<evidence type="ECO:0000259" key="3">
    <source>
        <dbReference type="PROSITE" id="PS50215"/>
    </source>
</evidence>
<dbReference type="Pfam" id="PF05345">
    <property type="entry name" value="He_PIG"/>
    <property type="match status" value="1"/>
</dbReference>
<dbReference type="GO" id="GO:0004553">
    <property type="term" value="F:hydrolase activity, hydrolyzing O-glycosyl compounds"/>
    <property type="evidence" value="ECO:0007669"/>
    <property type="project" value="InterPro"/>
</dbReference>
<dbReference type="EMBL" id="CAOF01000062">
    <property type="protein sequence ID" value="CCO45703.1"/>
    <property type="molecule type" value="Genomic_DNA"/>
</dbReference>
<protein>
    <submittedName>
        <fullName evidence="4">Zinc-dependent metalloprotease</fullName>
    </submittedName>
</protein>
<dbReference type="Pfam" id="PF02839">
    <property type="entry name" value="CBM_5_12"/>
    <property type="match status" value="1"/>
</dbReference>
<dbReference type="PROSITE" id="PS50215">
    <property type="entry name" value="ADAM_MEPRO"/>
    <property type="match status" value="1"/>
</dbReference>
<dbReference type="GO" id="GO:0005576">
    <property type="term" value="C:extracellular region"/>
    <property type="evidence" value="ECO:0007669"/>
    <property type="project" value="InterPro"/>
</dbReference>
<dbReference type="GO" id="GO:0005975">
    <property type="term" value="P:carbohydrate metabolic process"/>
    <property type="evidence" value="ECO:0007669"/>
    <property type="project" value="InterPro"/>
</dbReference>
<evidence type="ECO:0000256" key="2">
    <source>
        <dbReference type="SAM" id="SignalP"/>
    </source>
</evidence>
<reference evidence="4 5" key="1">
    <citation type="journal article" date="2013" name="ISME J.">
        <title>Comparative genomics of pathogenic lineages of Vibrio nigripulchritudo identifies virulence-associated traits.</title>
        <authorList>
            <person name="Goudenege D."/>
            <person name="Labreuche Y."/>
            <person name="Krin E."/>
            <person name="Ansquer D."/>
            <person name="Mangenot S."/>
            <person name="Calteau A."/>
            <person name="Medigue C."/>
            <person name="Mazel D."/>
            <person name="Polz M.F."/>
            <person name="Le Roux F."/>
        </authorList>
    </citation>
    <scope>NUCLEOTIDE SEQUENCE [LARGE SCALE GENOMIC DNA]</scope>
    <source>
        <strain evidence="4 5">SOn1</strain>
    </source>
</reference>
<dbReference type="GO" id="GO:0005509">
    <property type="term" value="F:calcium ion binding"/>
    <property type="evidence" value="ECO:0007669"/>
    <property type="project" value="InterPro"/>
</dbReference>
<keyword evidence="2" id="KW-0732">Signal</keyword>
<dbReference type="CDD" id="cd12215">
    <property type="entry name" value="ChiC_BD"/>
    <property type="match status" value="1"/>
</dbReference>
<keyword evidence="1" id="KW-0378">Hydrolase</keyword>
<dbReference type="Gene3D" id="2.10.10.20">
    <property type="entry name" value="Carbohydrate-binding module superfamily 5/12"/>
    <property type="match status" value="1"/>
</dbReference>
<gene>
    <name evidence="4" type="ORF">VIBNISOn1_1540071</name>
</gene>
<keyword evidence="4" id="KW-0645">Protease</keyword>
<dbReference type="InterPro" id="IPR001590">
    <property type="entry name" value="Peptidase_M12B"/>
</dbReference>
<dbReference type="InterPro" id="IPR006644">
    <property type="entry name" value="Cadg"/>
</dbReference>
<keyword evidence="4" id="KW-0482">Metalloprotease</keyword>
<dbReference type="GO" id="GO:0016020">
    <property type="term" value="C:membrane"/>
    <property type="evidence" value="ECO:0007669"/>
    <property type="project" value="InterPro"/>
</dbReference>
<dbReference type="Pfam" id="PF13583">
    <property type="entry name" value="Reprolysin_4"/>
    <property type="match status" value="1"/>
</dbReference>
<dbReference type="SMART" id="SM00495">
    <property type="entry name" value="ChtBD3"/>
    <property type="match status" value="1"/>
</dbReference>
<dbReference type="PANTHER" id="PTHR11905">
    <property type="entry name" value="ADAM A DISINTEGRIN AND METALLOPROTEASE DOMAIN"/>
    <property type="match status" value="1"/>
</dbReference>
<name>A0AAV2VM24_9VIBR</name>
<dbReference type="Proteomes" id="UP000018211">
    <property type="component" value="Unassembled WGS sequence"/>
</dbReference>
<dbReference type="AlphaFoldDB" id="A0AAV2VM24"/>
<accession>A0AAV2VM24</accession>
<dbReference type="SUPFAM" id="SSF49313">
    <property type="entry name" value="Cadherin-like"/>
    <property type="match status" value="1"/>
</dbReference>
<dbReference type="InterPro" id="IPR024079">
    <property type="entry name" value="MetalloPept_cat_dom_sf"/>
</dbReference>
<evidence type="ECO:0000313" key="4">
    <source>
        <dbReference type="EMBL" id="CCO45703.1"/>
    </source>
</evidence>
<evidence type="ECO:0000256" key="1">
    <source>
        <dbReference type="ARBA" id="ARBA00022801"/>
    </source>
</evidence>
<dbReference type="SUPFAM" id="SSF51055">
    <property type="entry name" value="Carbohydrate binding domain"/>
    <property type="match status" value="1"/>
</dbReference>
<dbReference type="SMART" id="SM00736">
    <property type="entry name" value="CADG"/>
    <property type="match status" value="1"/>
</dbReference>
<sequence>MKKNMNRWINVCFVLSATALGVSQAIAANDVHSVVLEKEYINQQSSAQFWQETVEHSSASEVDRQRYIKPAKFRLIQLELDQLKHHLNQTVTASTDLVNERAASVDLSIPLPNGGYETFVVAPNQVLPAELAARYPGIKTFSGTSAETKNTRIVLDYTSQGFHAMVTSEKYGTFYIDPYESGNTRTYISYFKKDYHKTKDLRLIEETLTHSDSQLNNAPSFRSGRSGFGTSDMYPLRTYRLAIATTYEYSRFHGGTKQSVMSAVATTINRVNEIYERDLAIRLQLIPTTDQLFSLDVNDYYTNNRSDLMQGESQIVIDKVIGQQGYDVGHLFSATGGGSALIGSVCTRGKGSGVSGLGMPMGDAFDIDIVAHEIGHQFGAEHTHNTGCNRVSYNAVEPGSGSTIMGYAGVCGPNVQVNSDAMFHSYSIGNVRHFMDRGYGSGCGTSEMSLNTPPVVRAGPDVTIPKETPFVLTGSATDTEDQASLTYSWEQIDRGDLVARPTANQVTGPTFRAKLPTVSPTRYLPNLDAIINNQSPTWEVLSSVARSYKFRLVARDNNAESPQVSWDERVITVDGTAGPFVVSEPNTKINWLPGSTQTVRWQVAGTHLPPVSVSLVNILLSLDGGKTYPHSLATNAPNTGKAEVVLPNSISNTARIKVEAVDNIFFDISNVDFSISEGLGLNQAPEFTSVAPVNATSGTAYHYQVSANDVDSPEIRFRAKTKPAWLSFDASTLVLSGTPTDADIGSHQVILQVSDSQIVTSQTFQITVTGSATQTCGTVEPWSASQVYVTGDQVSYGNKTFEARWWTKGQQPDVSKVDSDWKLIDPCQP</sequence>
<dbReference type="RefSeq" id="WP_022611090.1">
    <property type="nucleotide sequence ID" value="NZ_LK391965.1"/>
</dbReference>
<dbReference type="Gene3D" id="2.60.40.10">
    <property type="entry name" value="Immunoglobulins"/>
    <property type="match status" value="2"/>
</dbReference>
<dbReference type="SUPFAM" id="SSF55486">
    <property type="entry name" value="Metalloproteases ('zincins'), catalytic domain"/>
    <property type="match status" value="1"/>
</dbReference>
<feature type="chain" id="PRO_5043337742" evidence="2">
    <location>
        <begin position="28"/>
        <end position="829"/>
    </location>
</feature>
<feature type="signal peptide" evidence="2">
    <location>
        <begin position="1"/>
        <end position="27"/>
    </location>
</feature>
<proteinExistence type="predicted"/>
<dbReference type="GO" id="GO:0004222">
    <property type="term" value="F:metalloendopeptidase activity"/>
    <property type="evidence" value="ECO:0007669"/>
    <property type="project" value="InterPro"/>
</dbReference>
<dbReference type="GO" id="GO:0006509">
    <property type="term" value="P:membrane protein ectodomain proteolysis"/>
    <property type="evidence" value="ECO:0007669"/>
    <property type="project" value="TreeGrafter"/>
</dbReference>